<reference evidence="1 2" key="1">
    <citation type="submission" date="2019-06" db="EMBL/GenBank/DDBJ databases">
        <authorList>
            <person name="Le Quere A."/>
            <person name="Colella S."/>
        </authorList>
    </citation>
    <scope>NUCLEOTIDE SEQUENCE [LARGE SCALE GENOMIC DNA]</scope>
    <source>
        <strain evidence="1">EmedicaeMD41</strain>
    </source>
</reference>
<dbReference type="Proteomes" id="UP000507954">
    <property type="component" value="Unassembled WGS sequence"/>
</dbReference>
<evidence type="ECO:0000313" key="1">
    <source>
        <dbReference type="EMBL" id="VTZ59226.1"/>
    </source>
</evidence>
<accession>A0A508WT75</accession>
<gene>
    <name evidence="1" type="ORF">EMEDMD4_1020010</name>
</gene>
<evidence type="ECO:0000313" key="2">
    <source>
        <dbReference type="Proteomes" id="UP000507954"/>
    </source>
</evidence>
<dbReference type="AlphaFoldDB" id="A0A508WT75"/>
<sequence length="41" mass="4628">MVPLTAMPDDLTGDLTMVWKPRGARRALVAFLQTVRSLRRS</sequence>
<organism evidence="1 2">
    <name type="scientific">Sinorhizobium medicae</name>
    <dbReference type="NCBI Taxonomy" id="110321"/>
    <lineage>
        <taxon>Bacteria</taxon>
        <taxon>Pseudomonadati</taxon>
        <taxon>Pseudomonadota</taxon>
        <taxon>Alphaproteobacteria</taxon>
        <taxon>Hyphomicrobiales</taxon>
        <taxon>Rhizobiaceae</taxon>
        <taxon>Sinorhizobium/Ensifer group</taxon>
        <taxon>Sinorhizobium</taxon>
    </lineage>
</organism>
<name>A0A508WT75_9HYPH</name>
<protein>
    <submittedName>
        <fullName evidence="1">Uncharacterized protein</fullName>
    </submittedName>
</protein>
<proteinExistence type="predicted"/>
<dbReference type="EMBL" id="CABFNB010000005">
    <property type="protein sequence ID" value="VTZ59226.1"/>
    <property type="molecule type" value="Genomic_DNA"/>
</dbReference>